<evidence type="ECO:0000259" key="6">
    <source>
        <dbReference type="PROSITE" id="PS50023"/>
    </source>
</evidence>
<sequence length="225" mass="24015">MGKSYHPGCFRCVICNKCMDGEPFTVDQSGQVYCLFDYYLVTAPTCAACANPILPVLVKRHFDPKPTEEVIRVVAMNKEFHVECYRCEDCDLLLSDETNSRCYPYTETAENGSPGRTHLLCLKCHLTRIGATPAPGQNVELQRRRGSNGSSSIASSSDLGGPGSSSPSRVYSPTPTSSGLALIGSAEGNAGSPGGVSSPAYKVTRPWGAGQGVPGRPSYLKNDGR</sequence>
<keyword evidence="1 4" id="KW-0479">Metal-binding</keyword>
<keyword evidence="8" id="KW-1185">Reference proteome</keyword>
<feature type="domain" description="LIM zinc-binding" evidence="6">
    <location>
        <begin position="44"/>
        <end position="131"/>
    </location>
</feature>
<evidence type="ECO:0000256" key="2">
    <source>
        <dbReference type="ARBA" id="ARBA00022833"/>
    </source>
</evidence>
<dbReference type="GO" id="GO:0005912">
    <property type="term" value="C:adherens junction"/>
    <property type="evidence" value="ECO:0007669"/>
    <property type="project" value="TreeGrafter"/>
</dbReference>
<dbReference type="EMBL" id="UXSR01000314">
    <property type="protein sequence ID" value="VDD76081.1"/>
    <property type="molecule type" value="Genomic_DNA"/>
</dbReference>
<evidence type="ECO:0000256" key="5">
    <source>
        <dbReference type="SAM" id="MobiDB-lite"/>
    </source>
</evidence>
<accession>A0A0R3U5S2</accession>
<feature type="compositionally biased region" description="Low complexity" evidence="5">
    <location>
        <begin position="147"/>
        <end position="178"/>
    </location>
</feature>
<dbReference type="InterPro" id="IPR047172">
    <property type="entry name" value="Ajuba-like"/>
</dbReference>
<keyword evidence="3 4" id="KW-0440">LIM domain</keyword>
<protein>
    <submittedName>
        <fullName evidence="9">LIM zinc-binding domain-containing protein</fullName>
    </submittedName>
</protein>
<dbReference type="PANTHER" id="PTHR24219:SF4">
    <property type="entry name" value="LIM DOMAIN-CONTAINING PROTEIN JUB"/>
    <property type="match status" value="1"/>
</dbReference>
<evidence type="ECO:0000256" key="1">
    <source>
        <dbReference type="ARBA" id="ARBA00022723"/>
    </source>
</evidence>
<dbReference type="GO" id="GO:0000932">
    <property type="term" value="C:P-body"/>
    <property type="evidence" value="ECO:0007669"/>
    <property type="project" value="TreeGrafter"/>
</dbReference>
<dbReference type="Proteomes" id="UP000267029">
    <property type="component" value="Unassembled WGS sequence"/>
</dbReference>
<dbReference type="GO" id="GO:0003714">
    <property type="term" value="F:transcription corepressor activity"/>
    <property type="evidence" value="ECO:0007669"/>
    <property type="project" value="TreeGrafter"/>
</dbReference>
<dbReference type="Gene3D" id="2.10.110.10">
    <property type="entry name" value="Cysteine Rich Protein"/>
    <property type="match status" value="2"/>
</dbReference>
<dbReference type="GO" id="GO:0001666">
    <property type="term" value="P:response to hypoxia"/>
    <property type="evidence" value="ECO:0007669"/>
    <property type="project" value="TreeGrafter"/>
</dbReference>
<dbReference type="Pfam" id="PF00412">
    <property type="entry name" value="LIM"/>
    <property type="match status" value="1"/>
</dbReference>
<dbReference type="STRING" id="53468.A0A0R3U5S2"/>
<dbReference type="GO" id="GO:0007010">
    <property type="term" value="P:cytoskeleton organization"/>
    <property type="evidence" value="ECO:0007669"/>
    <property type="project" value="TreeGrafter"/>
</dbReference>
<proteinExistence type="predicted"/>
<dbReference type="GO" id="GO:0035331">
    <property type="term" value="P:negative regulation of hippo signaling"/>
    <property type="evidence" value="ECO:0007669"/>
    <property type="project" value="TreeGrafter"/>
</dbReference>
<evidence type="ECO:0000313" key="8">
    <source>
        <dbReference type="Proteomes" id="UP000267029"/>
    </source>
</evidence>
<gene>
    <name evidence="7" type="ORF">MCOS_LOCUS2084</name>
</gene>
<dbReference type="InterPro" id="IPR001781">
    <property type="entry name" value="Znf_LIM"/>
</dbReference>
<dbReference type="GO" id="GO:0005667">
    <property type="term" value="C:transcription regulator complex"/>
    <property type="evidence" value="ECO:0007669"/>
    <property type="project" value="TreeGrafter"/>
</dbReference>
<reference evidence="9" key="2">
    <citation type="submission" date="2019-11" db="UniProtKB">
        <authorList>
            <consortium name="WormBaseParasite"/>
        </authorList>
    </citation>
    <scope>IDENTIFICATION</scope>
</reference>
<organism evidence="9">
    <name type="scientific">Mesocestoides corti</name>
    <name type="common">Flatworm</name>
    <dbReference type="NCBI Taxonomy" id="53468"/>
    <lineage>
        <taxon>Eukaryota</taxon>
        <taxon>Metazoa</taxon>
        <taxon>Spiralia</taxon>
        <taxon>Lophotrochozoa</taxon>
        <taxon>Platyhelminthes</taxon>
        <taxon>Cestoda</taxon>
        <taxon>Eucestoda</taxon>
        <taxon>Cyclophyllidea</taxon>
        <taxon>Mesocestoididae</taxon>
        <taxon>Mesocestoides</taxon>
    </lineage>
</organism>
<dbReference type="AlphaFoldDB" id="A0A0R3U5S2"/>
<reference evidence="7 8" key="1">
    <citation type="submission" date="2018-10" db="EMBL/GenBank/DDBJ databases">
        <authorList>
            <consortium name="Pathogen Informatics"/>
        </authorList>
    </citation>
    <scope>NUCLEOTIDE SEQUENCE [LARGE SCALE GENOMIC DNA]</scope>
</reference>
<dbReference type="SUPFAM" id="SSF57716">
    <property type="entry name" value="Glucocorticoid receptor-like (DNA-binding domain)"/>
    <property type="match status" value="1"/>
</dbReference>
<dbReference type="GO" id="GO:0005634">
    <property type="term" value="C:nucleus"/>
    <property type="evidence" value="ECO:0007669"/>
    <property type="project" value="TreeGrafter"/>
</dbReference>
<evidence type="ECO:0000313" key="9">
    <source>
        <dbReference type="WBParaSite" id="MCU_007761-RA"/>
    </source>
</evidence>
<dbReference type="SMART" id="SM00132">
    <property type="entry name" value="LIM"/>
    <property type="match status" value="2"/>
</dbReference>
<dbReference type="PROSITE" id="PS50023">
    <property type="entry name" value="LIM_DOMAIN_2"/>
    <property type="match status" value="1"/>
</dbReference>
<feature type="region of interest" description="Disordered" evidence="5">
    <location>
        <begin position="134"/>
        <end position="225"/>
    </location>
</feature>
<evidence type="ECO:0000256" key="4">
    <source>
        <dbReference type="PROSITE-ProRule" id="PRU00125"/>
    </source>
</evidence>
<dbReference type="WBParaSite" id="MCU_007761-RA">
    <property type="protein sequence ID" value="MCU_007761-RA"/>
    <property type="gene ID" value="MCU_007761"/>
</dbReference>
<evidence type="ECO:0000313" key="7">
    <source>
        <dbReference type="EMBL" id="VDD76081.1"/>
    </source>
</evidence>
<evidence type="ECO:0000256" key="3">
    <source>
        <dbReference type="ARBA" id="ARBA00023038"/>
    </source>
</evidence>
<keyword evidence="2 4" id="KW-0862">Zinc</keyword>
<dbReference type="GO" id="GO:0046872">
    <property type="term" value="F:metal ion binding"/>
    <property type="evidence" value="ECO:0007669"/>
    <property type="project" value="UniProtKB-KW"/>
</dbReference>
<dbReference type="PANTHER" id="PTHR24219">
    <property type="entry name" value="LIM DOMAIN-CONTAINING PROTEIN JUB"/>
    <property type="match status" value="1"/>
</dbReference>
<dbReference type="OrthoDB" id="25414at2759"/>
<name>A0A0R3U5S2_MESCO</name>